<evidence type="ECO:0000256" key="4">
    <source>
        <dbReference type="ARBA" id="ARBA00022475"/>
    </source>
</evidence>
<comment type="caution">
    <text evidence="9">The sequence shown here is derived from an EMBL/GenBank/DDBJ whole genome shotgun (WGS) entry which is preliminary data.</text>
</comment>
<evidence type="ECO:0000256" key="5">
    <source>
        <dbReference type="ARBA" id="ARBA00022692"/>
    </source>
</evidence>
<keyword evidence="10" id="KW-1185">Reference proteome</keyword>
<keyword evidence="7 8" id="KW-0472">Membrane</keyword>
<comment type="similarity">
    <text evidence="2">Belongs to the AzlC family.</text>
</comment>
<dbReference type="EMBL" id="BORR01000010">
    <property type="protein sequence ID" value="GIO38049.1"/>
    <property type="molecule type" value="Genomic_DNA"/>
</dbReference>
<dbReference type="AlphaFoldDB" id="A0A920CI91"/>
<protein>
    <recommendedName>
        <fullName evidence="11">4-azaleucine resistance transporter AzlC</fullName>
    </recommendedName>
</protein>
<dbReference type="Proteomes" id="UP000681162">
    <property type="component" value="Unassembled WGS sequence"/>
</dbReference>
<evidence type="ECO:0000256" key="2">
    <source>
        <dbReference type="ARBA" id="ARBA00010735"/>
    </source>
</evidence>
<accession>A0A920CI91</accession>
<comment type="subcellular location">
    <subcellularLocation>
        <location evidence="1">Cell membrane</location>
        <topology evidence="1">Multi-pass membrane protein</topology>
    </subcellularLocation>
</comment>
<feature type="transmembrane region" description="Helical" evidence="8">
    <location>
        <begin position="14"/>
        <end position="34"/>
    </location>
</feature>
<evidence type="ECO:0000313" key="10">
    <source>
        <dbReference type="Proteomes" id="UP000681162"/>
    </source>
</evidence>
<dbReference type="InterPro" id="IPR011606">
    <property type="entry name" value="Brnchd-chn_aa_trnsp_permease"/>
</dbReference>
<dbReference type="GO" id="GO:1903785">
    <property type="term" value="P:L-valine transmembrane transport"/>
    <property type="evidence" value="ECO:0007669"/>
    <property type="project" value="TreeGrafter"/>
</dbReference>
<dbReference type="GO" id="GO:0005886">
    <property type="term" value="C:plasma membrane"/>
    <property type="evidence" value="ECO:0007669"/>
    <property type="project" value="UniProtKB-SubCell"/>
</dbReference>
<keyword evidence="6 8" id="KW-1133">Transmembrane helix</keyword>
<evidence type="ECO:0000256" key="7">
    <source>
        <dbReference type="ARBA" id="ARBA00023136"/>
    </source>
</evidence>
<organism evidence="9 10">
    <name type="scientific">Paenibacillus antibioticophila</name>
    <dbReference type="NCBI Taxonomy" id="1274374"/>
    <lineage>
        <taxon>Bacteria</taxon>
        <taxon>Bacillati</taxon>
        <taxon>Bacillota</taxon>
        <taxon>Bacilli</taxon>
        <taxon>Bacillales</taxon>
        <taxon>Paenibacillaceae</taxon>
        <taxon>Paenibacillus</taxon>
    </lineage>
</organism>
<feature type="transmembrane region" description="Helical" evidence="8">
    <location>
        <begin position="54"/>
        <end position="78"/>
    </location>
</feature>
<evidence type="ECO:0000256" key="6">
    <source>
        <dbReference type="ARBA" id="ARBA00022989"/>
    </source>
</evidence>
<dbReference type="Pfam" id="PF03591">
    <property type="entry name" value="AzlC"/>
    <property type="match status" value="1"/>
</dbReference>
<dbReference type="RefSeq" id="WP_212940267.1">
    <property type="nucleotide sequence ID" value="NZ_BORR01000010.1"/>
</dbReference>
<evidence type="ECO:0000256" key="8">
    <source>
        <dbReference type="SAM" id="Phobius"/>
    </source>
</evidence>
<keyword evidence="3" id="KW-0813">Transport</keyword>
<evidence type="ECO:0008006" key="11">
    <source>
        <dbReference type="Google" id="ProtNLM"/>
    </source>
</evidence>
<feature type="transmembrane region" description="Helical" evidence="8">
    <location>
        <begin position="207"/>
        <end position="223"/>
    </location>
</feature>
<reference evidence="9 10" key="1">
    <citation type="submission" date="2021-03" db="EMBL/GenBank/DDBJ databases">
        <title>Antimicrobial resistance genes in bacteria isolated from Japanese honey, and their potential for conferring macrolide and lincosamide resistance in the American foulbrood pathogen Paenibacillus larvae.</title>
        <authorList>
            <person name="Okamoto M."/>
            <person name="Kumagai M."/>
            <person name="Kanamori H."/>
            <person name="Takamatsu D."/>
        </authorList>
    </citation>
    <scope>NUCLEOTIDE SEQUENCE [LARGE SCALE GENOMIC DNA]</scope>
    <source>
        <strain evidence="9 10">J41TS12</strain>
    </source>
</reference>
<gene>
    <name evidence="9" type="ORF">J41TS12_29100</name>
</gene>
<evidence type="ECO:0000256" key="3">
    <source>
        <dbReference type="ARBA" id="ARBA00022448"/>
    </source>
</evidence>
<evidence type="ECO:0000256" key="1">
    <source>
        <dbReference type="ARBA" id="ARBA00004651"/>
    </source>
</evidence>
<feature type="transmembrane region" description="Helical" evidence="8">
    <location>
        <begin position="128"/>
        <end position="150"/>
    </location>
</feature>
<feature type="transmembrane region" description="Helical" evidence="8">
    <location>
        <begin position="156"/>
        <end position="177"/>
    </location>
</feature>
<keyword evidence="5 8" id="KW-0812">Transmembrane</keyword>
<name>A0A920CI91_9BACL</name>
<proteinExistence type="inferred from homology"/>
<keyword evidence="4" id="KW-1003">Cell membrane</keyword>
<dbReference type="PANTHER" id="PTHR34979">
    <property type="entry name" value="INNER MEMBRANE PROTEIN YGAZ"/>
    <property type="match status" value="1"/>
</dbReference>
<dbReference type="PANTHER" id="PTHR34979:SF1">
    <property type="entry name" value="INNER MEMBRANE PROTEIN YGAZ"/>
    <property type="match status" value="1"/>
</dbReference>
<evidence type="ECO:0000313" key="9">
    <source>
        <dbReference type="EMBL" id="GIO38049.1"/>
    </source>
</evidence>
<sequence>MNPLDKIRLGLRDVLPVVLAYFPLAAAFGVLASASGMPAHYNFLTSAWIYSGGAQFMLLSLLGDAISPFTIISTLLLVNMRHIMYGTSIGPHVRGWSEPYKWLGAFGLTDEVFAVVSSRLDKNERLSVPYFITVMLAAYGSWLAGTLAGYGLGTLIPSGMAEILGFALPALFIALLFGSERSRADWTAALCGALLATLAALWNAGGIGIVLGGLLGAAVAMKVRPKKREHS</sequence>